<keyword evidence="3" id="KW-1185">Reference proteome</keyword>
<sequence length="224" mass="23369">MSVGPVLKALAGTGLALAWSNLVLPGLGLDQRGRTAVNACFATGYGLALGGRSNWWSGDGVRVGAAAGAVVLAGYGAAVAIPAVRESLREFAAPEQEVSDVEWVAVHIPIGTVYSEELIFRSTLEPLLDNAFGARLGRLLGAATFGLWHIHPARAGSEPVVPTVLFTAFGGALFGLLRRSTGSTTAPALVHYAINAGGVVARRIALESLFRERPDRDSRGAIRE</sequence>
<dbReference type="InterPro" id="IPR003675">
    <property type="entry name" value="Rce1/LyrA-like_dom"/>
</dbReference>
<dbReference type="Pfam" id="PF02517">
    <property type="entry name" value="Rce1-like"/>
    <property type="match status" value="1"/>
</dbReference>
<dbReference type="GO" id="GO:0004175">
    <property type="term" value="F:endopeptidase activity"/>
    <property type="evidence" value="ECO:0007669"/>
    <property type="project" value="UniProtKB-ARBA"/>
</dbReference>
<dbReference type="EMBL" id="OBEG01000007">
    <property type="protein sequence ID" value="SNY89121.1"/>
    <property type="molecule type" value="Genomic_DNA"/>
</dbReference>
<dbReference type="STRING" id="1379680.GCA_001612615_05973"/>
<protein>
    <recommendedName>
        <fullName evidence="1">CAAX prenyl protease 2/Lysostaphin resistance protein A-like domain-containing protein</fullName>
    </recommendedName>
</protein>
<organism evidence="2 3">
    <name type="scientific">Nocardia amikacinitolerans</name>
    <dbReference type="NCBI Taxonomy" id="756689"/>
    <lineage>
        <taxon>Bacteria</taxon>
        <taxon>Bacillati</taxon>
        <taxon>Actinomycetota</taxon>
        <taxon>Actinomycetes</taxon>
        <taxon>Mycobacteriales</taxon>
        <taxon>Nocardiaceae</taxon>
        <taxon>Nocardia</taxon>
    </lineage>
</organism>
<dbReference type="Proteomes" id="UP000219565">
    <property type="component" value="Unassembled WGS sequence"/>
</dbReference>
<dbReference type="RefSeq" id="WP_179831048.1">
    <property type="nucleotide sequence ID" value="NZ_JAMTCV010000013.1"/>
</dbReference>
<accession>A0A285M0Q4</accession>
<evidence type="ECO:0000259" key="1">
    <source>
        <dbReference type="Pfam" id="PF02517"/>
    </source>
</evidence>
<gene>
    <name evidence="2" type="ORF">SAMN04244553_6121</name>
</gene>
<dbReference type="AlphaFoldDB" id="A0A285M0Q4"/>
<evidence type="ECO:0000313" key="3">
    <source>
        <dbReference type="Proteomes" id="UP000219565"/>
    </source>
</evidence>
<feature type="domain" description="CAAX prenyl protease 2/Lysostaphin resistance protein A-like" evidence="1">
    <location>
        <begin position="104"/>
        <end position="196"/>
    </location>
</feature>
<proteinExistence type="predicted"/>
<name>A0A285M0Q4_9NOCA</name>
<evidence type="ECO:0000313" key="2">
    <source>
        <dbReference type="EMBL" id="SNY89121.1"/>
    </source>
</evidence>
<dbReference type="GO" id="GO:0080120">
    <property type="term" value="P:CAAX-box protein maturation"/>
    <property type="evidence" value="ECO:0007669"/>
    <property type="project" value="UniProtKB-ARBA"/>
</dbReference>
<reference evidence="3" key="1">
    <citation type="submission" date="2017-09" db="EMBL/GenBank/DDBJ databases">
        <authorList>
            <person name="Varghese N."/>
            <person name="Submissions S."/>
        </authorList>
    </citation>
    <scope>NUCLEOTIDE SEQUENCE [LARGE SCALE GENOMIC DNA]</scope>
    <source>
        <strain evidence="3">DSM 45537</strain>
    </source>
</reference>